<gene>
    <name evidence="7 8" type="primary">LOC106160538</name>
</gene>
<name>A0A1S3I314_LINAN</name>
<evidence type="ECO:0000256" key="5">
    <source>
        <dbReference type="SAM" id="Phobius"/>
    </source>
</evidence>
<evidence type="ECO:0000256" key="2">
    <source>
        <dbReference type="ARBA" id="ARBA00022692"/>
    </source>
</evidence>
<keyword evidence="2 5" id="KW-0812">Transmembrane</keyword>
<dbReference type="RefSeq" id="XP_023931835.1">
    <property type="nucleotide sequence ID" value="XM_024076067.1"/>
</dbReference>
<accession>A0A1S3I314</accession>
<evidence type="ECO:0000256" key="4">
    <source>
        <dbReference type="ARBA" id="ARBA00023136"/>
    </source>
</evidence>
<dbReference type="PANTHER" id="PTHR23507:SF1">
    <property type="entry name" value="FI18259P1-RELATED"/>
    <property type="match status" value="1"/>
</dbReference>
<dbReference type="Gene3D" id="1.20.1250.20">
    <property type="entry name" value="MFS general substrate transporter like domains"/>
    <property type="match status" value="1"/>
</dbReference>
<keyword evidence="6" id="KW-1185">Reference proteome</keyword>
<dbReference type="GO" id="GO:0016020">
    <property type="term" value="C:membrane"/>
    <property type="evidence" value="ECO:0007669"/>
    <property type="project" value="UniProtKB-SubCell"/>
</dbReference>
<dbReference type="InterPro" id="IPR036259">
    <property type="entry name" value="MFS_trans_sf"/>
</dbReference>
<dbReference type="RefSeq" id="XP_013392623.1">
    <property type="nucleotide sequence ID" value="XM_013537169.2"/>
</dbReference>
<evidence type="ECO:0000313" key="8">
    <source>
        <dbReference type="RefSeq" id="XP_023931835.1"/>
    </source>
</evidence>
<keyword evidence="4 5" id="KW-0472">Membrane</keyword>
<dbReference type="Proteomes" id="UP000085678">
    <property type="component" value="Unplaced"/>
</dbReference>
<dbReference type="AlphaFoldDB" id="A0A1S3I314"/>
<feature type="transmembrane region" description="Helical" evidence="5">
    <location>
        <begin position="284"/>
        <end position="300"/>
    </location>
</feature>
<dbReference type="OrthoDB" id="419734at2759"/>
<dbReference type="KEGG" id="lak:106160538"/>
<keyword evidence="3 5" id="KW-1133">Transmembrane helix</keyword>
<feature type="transmembrane region" description="Helical" evidence="5">
    <location>
        <begin position="159"/>
        <end position="185"/>
    </location>
</feature>
<feature type="transmembrane region" description="Helical" evidence="5">
    <location>
        <begin position="21"/>
        <end position="42"/>
    </location>
</feature>
<evidence type="ECO:0000313" key="7">
    <source>
        <dbReference type="RefSeq" id="XP_013392623.1"/>
    </source>
</evidence>
<dbReference type="GeneID" id="106160538"/>
<feature type="transmembrane region" description="Helical" evidence="5">
    <location>
        <begin position="101"/>
        <end position="121"/>
    </location>
</feature>
<evidence type="ECO:0000256" key="1">
    <source>
        <dbReference type="ARBA" id="ARBA00004141"/>
    </source>
</evidence>
<feature type="transmembrane region" description="Helical" evidence="5">
    <location>
        <begin position="373"/>
        <end position="393"/>
    </location>
</feature>
<feature type="transmembrane region" description="Helical" evidence="5">
    <location>
        <begin position="224"/>
        <end position="244"/>
    </location>
</feature>
<proteinExistence type="predicted"/>
<dbReference type="SUPFAM" id="SSF103473">
    <property type="entry name" value="MFS general substrate transporter"/>
    <property type="match status" value="1"/>
</dbReference>
<comment type="subcellular location">
    <subcellularLocation>
        <location evidence="1">Membrane</location>
        <topology evidence="1">Multi-pass membrane protein</topology>
    </subcellularLocation>
</comment>
<organism evidence="6 7">
    <name type="scientific">Lingula anatina</name>
    <name type="common">Brachiopod</name>
    <name type="synonym">Lingula unguis</name>
    <dbReference type="NCBI Taxonomy" id="7574"/>
    <lineage>
        <taxon>Eukaryota</taxon>
        <taxon>Metazoa</taxon>
        <taxon>Spiralia</taxon>
        <taxon>Lophotrochozoa</taxon>
        <taxon>Brachiopoda</taxon>
        <taxon>Linguliformea</taxon>
        <taxon>Lingulata</taxon>
        <taxon>Lingulida</taxon>
        <taxon>Linguloidea</taxon>
        <taxon>Lingulidae</taxon>
        <taxon>Lingula</taxon>
    </lineage>
</organism>
<protein>
    <submittedName>
        <fullName evidence="7 8">Solute carrier family 46 member 3</fullName>
    </submittedName>
</protein>
<reference evidence="7 8" key="1">
    <citation type="submission" date="2025-04" db="UniProtKB">
        <authorList>
            <consortium name="RefSeq"/>
        </authorList>
    </citation>
    <scope>IDENTIFICATION</scope>
    <source>
        <tissue evidence="7 8">Gonads</tissue>
    </source>
</reference>
<dbReference type="GO" id="GO:0022857">
    <property type="term" value="F:transmembrane transporter activity"/>
    <property type="evidence" value="ECO:0007669"/>
    <property type="project" value="InterPro"/>
</dbReference>
<feature type="transmembrane region" description="Helical" evidence="5">
    <location>
        <begin position="197"/>
        <end position="218"/>
    </location>
</feature>
<feature type="transmembrane region" description="Helical" evidence="5">
    <location>
        <begin position="435"/>
        <end position="460"/>
    </location>
</feature>
<sequence length="494" mass="54814">MENAAISGEDKPEGNEMKENSARLFIAISGVLFLYVISSSAYSPLTDQYVYSALARQYGLPCGDNDTQHSCQKSQSQCMKDNTSDPLYDLREKVEGQSSSWVLYITVPKAIITVPLSLLYGSYSDRGGRKIPILLPCIGLLINYVIVGVVIFFQLDLYFIAIACAVEALFGSIATNYLGIFAYTADISSIKVLTFRIAVLEGLIGVTYSLTQLGLGYLIETTGFMYPILIAAGLQLINIIYVCLLKETIQRSEDAKFLSCENFRKIFRLFVVDNGSHRLWKIRLLMLCTFIIGLPCIAVYDVQTLFQLNAPLCWTSVKIGFFLAGRFTASLLAQMILTKIFNRWFDDDLLAVVVIVMGIASWVFEAFATTDLLMYLVIAVGLSFDPFTFLRAMASKLGHKDEQGALFSTVAAVESLAYGAGQATFTNIYTATLSLFQGMVFLVMAGFYVIAMVPFLFYIIKIRKENKYKLLVNNPTAPSDDILNASKEGHVINE</sequence>
<evidence type="ECO:0000256" key="3">
    <source>
        <dbReference type="ARBA" id="ARBA00022989"/>
    </source>
</evidence>
<dbReference type="InterPro" id="IPR011701">
    <property type="entry name" value="MFS"/>
</dbReference>
<feature type="transmembrane region" description="Helical" evidence="5">
    <location>
        <begin position="320"/>
        <end position="337"/>
    </location>
</feature>
<evidence type="ECO:0000313" key="6">
    <source>
        <dbReference type="Proteomes" id="UP000085678"/>
    </source>
</evidence>
<dbReference type="PANTHER" id="PTHR23507">
    <property type="entry name" value="ZGC:174356"/>
    <property type="match status" value="1"/>
</dbReference>
<feature type="transmembrane region" description="Helical" evidence="5">
    <location>
        <begin position="349"/>
        <end position="367"/>
    </location>
</feature>
<dbReference type="Pfam" id="PF07690">
    <property type="entry name" value="MFS_1"/>
    <property type="match status" value="1"/>
</dbReference>
<feature type="transmembrane region" description="Helical" evidence="5">
    <location>
        <begin position="133"/>
        <end position="153"/>
    </location>
</feature>
<dbReference type="OMA" id="KHANFHR"/>
<feature type="transmembrane region" description="Helical" evidence="5">
    <location>
        <begin position="405"/>
        <end position="429"/>
    </location>
</feature>